<gene>
    <name evidence="8" type="ORF">OG327_32035</name>
</gene>
<accession>A0AAU2K0I9</accession>
<feature type="modified residue" description="N6-(pyridoxal phosphate)lysine" evidence="7">
    <location>
        <position position="181"/>
    </location>
</feature>
<evidence type="ECO:0000256" key="5">
    <source>
        <dbReference type="ARBA" id="ARBA00038398"/>
    </source>
</evidence>
<dbReference type="GO" id="GO:0000271">
    <property type="term" value="P:polysaccharide biosynthetic process"/>
    <property type="evidence" value="ECO:0007669"/>
    <property type="project" value="TreeGrafter"/>
</dbReference>
<evidence type="ECO:0000256" key="7">
    <source>
        <dbReference type="PIRSR" id="PIRSR000390-2"/>
    </source>
</evidence>
<dbReference type="Gene3D" id="3.40.640.10">
    <property type="entry name" value="Type I PLP-dependent aspartate aminotransferase-like (Major domain)"/>
    <property type="match status" value="1"/>
</dbReference>
<evidence type="ECO:0000256" key="3">
    <source>
        <dbReference type="ARBA" id="ARBA00022679"/>
    </source>
</evidence>
<dbReference type="GO" id="GO:0030170">
    <property type="term" value="F:pyridoxal phosphate binding"/>
    <property type="evidence" value="ECO:0007669"/>
    <property type="project" value="TreeGrafter"/>
</dbReference>
<comment type="similarity">
    <text evidence="5">Belongs to the DegT/DnrJ/EryC1 family. L-glutamine:2-deoxy-scyllo-inosose/scyllo-inosose aminotransferase subfamily.</text>
</comment>
<name>A0AAU2K0I9_9ACTN</name>
<protein>
    <submittedName>
        <fullName evidence="8">DegT/DnrJ/EryC1/StrS family aminotransferase</fullName>
    </submittedName>
</protein>
<dbReference type="AlphaFoldDB" id="A0AAU2K0I9"/>
<dbReference type="Gene3D" id="3.90.1150.10">
    <property type="entry name" value="Aspartate Aminotransferase, domain 1"/>
    <property type="match status" value="1"/>
</dbReference>
<organism evidence="8">
    <name type="scientific">Streptomyces sp. NBC_00049</name>
    <dbReference type="NCBI Taxonomy" id="2903617"/>
    <lineage>
        <taxon>Bacteria</taxon>
        <taxon>Bacillati</taxon>
        <taxon>Actinomycetota</taxon>
        <taxon>Actinomycetes</taxon>
        <taxon>Kitasatosporales</taxon>
        <taxon>Streptomycetaceae</taxon>
        <taxon>Streptomyces</taxon>
    </lineage>
</organism>
<dbReference type="InterPro" id="IPR015424">
    <property type="entry name" value="PyrdxlP-dep_Trfase"/>
</dbReference>
<dbReference type="InterPro" id="IPR015421">
    <property type="entry name" value="PyrdxlP-dep_Trfase_major"/>
</dbReference>
<evidence type="ECO:0000256" key="1">
    <source>
        <dbReference type="ARBA" id="ARBA00001933"/>
    </source>
</evidence>
<dbReference type="InterPro" id="IPR015422">
    <property type="entry name" value="PyrdxlP-dep_Trfase_small"/>
</dbReference>
<evidence type="ECO:0000256" key="4">
    <source>
        <dbReference type="ARBA" id="ARBA00022898"/>
    </source>
</evidence>
<dbReference type="InterPro" id="IPR000653">
    <property type="entry name" value="DegT/StrS_aminotransferase"/>
</dbReference>
<keyword evidence="2 8" id="KW-0032">Aminotransferase</keyword>
<dbReference type="PIRSF" id="PIRSF000390">
    <property type="entry name" value="PLP_StrS"/>
    <property type="match status" value="1"/>
</dbReference>
<dbReference type="PANTHER" id="PTHR30244:SF34">
    <property type="entry name" value="DTDP-4-AMINO-4,6-DIDEOXYGALACTOSE TRANSAMINASE"/>
    <property type="match status" value="1"/>
</dbReference>
<reference evidence="8" key="1">
    <citation type="submission" date="2022-10" db="EMBL/GenBank/DDBJ databases">
        <title>The complete genomes of actinobacterial strains from the NBC collection.</title>
        <authorList>
            <person name="Joergensen T.S."/>
            <person name="Alvarez Arevalo M."/>
            <person name="Sterndorff E.B."/>
            <person name="Faurdal D."/>
            <person name="Vuksanovic O."/>
            <person name="Mourched A.-S."/>
            <person name="Charusanti P."/>
            <person name="Shaw S."/>
            <person name="Blin K."/>
            <person name="Weber T."/>
        </authorList>
    </citation>
    <scope>NUCLEOTIDE SEQUENCE</scope>
    <source>
        <strain evidence="8">NBC_00049</strain>
    </source>
</reference>
<proteinExistence type="inferred from homology"/>
<evidence type="ECO:0000313" key="8">
    <source>
        <dbReference type="EMBL" id="WTU77588.1"/>
    </source>
</evidence>
<evidence type="ECO:0000256" key="6">
    <source>
        <dbReference type="PIRSR" id="PIRSR000390-1"/>
    </source>
</evidence>
<dbReference type="SUPFAM" id="SSF53383">
    <property type="entry name" value="PLP-dependent transferases"/>
    <property type="match status" value="1"/>
</dbReference>
<evidence type="ECO:0000256" key="2">
    <source>
        <dbReference type="ARBA" id="ARBA00022576"/>
    </source>
</evidence>
<keyword evidence="4 7" id="KW-0663">Pyridoxal phosphate</keyword>
<dbReference type="Pfam" id="PF01041">
    <property type="entry name" value="DegT_DnrJ_EryC1"/>
    <property type="match status" value="1"/>
</dbReference>
<keyword evidence="3" id="KW-0808">Transferase</keyword>
<dbReference type="PANTHER" id="PTHR30244">
    <property type="entry name" value="TRANSAMINASE"/>
    <property type="match status" value="1"/>
</dbReference>
<dbReference type="EMBL" id="CP108264">
    <property type="protein sequence ID" value="WTU77588.1"/>
    <property type="molecule type" value="Genomic_DNA"/>
</dbReference>
<dbReference type="GO" id="GO:0008483">
    <property type="term" value="F:transaminase activity"/>
    <property type="evidence" value="ECO:0007669"/>
    <property type="project" value="UniProtKB-KW"/>
</dbReference>
<feature type="active site" description="Proton acceptor" evidence="6">
    <location>
        <position position="181"/>
    </location>
</feature>
<comment type="cofactor">
    <cofactor evidence="1">
        <name>pyridoxal 5'-phosphate</name>
        <dbReference type="ChEBI" id="CHEBI:597326"/>
    </cofactor>
</comment>
<sequence>MTLQPLPGSLTQLLRESMTALTAMPDPAGAARAGVYEEELAETFDTAHAVAVSSGTTALQTALAALGIGPGDEVLVPALTVIMTVSPIVTLGAVPVFVDSIPDTLDIDYEDAARKTTARTKAIIAVHLWGRMGDPARLRMFALGHDLAVIEDAAQAVGSSRDGYRAGTVGSAGCFSTKDGKVLWSGEGGFVLTGDRTVAEHARAYRGHWLQPPPGSRPQAELAINARLAEPLAAIGLANLRRLPVLLERRRAQAERLVRFLDGAPGLRVLHPAPQEQWNHYSPLLQLNVAQPRAFAEHLAEQGVPSSTGSFRLVPCDTRPAFTTRDHPPCAGAALILDRTLAVVLDERDDEAVIDRYAAIITKEAATWEP</sequence>